<reference evidence="4 5" key="1">
    <citation type="submission" date="2018-10" db="EMBL/GenBank/DDBJ databases">
        <title>Xanthobacter tagetidis genome sequencing and assembly.</title>
        <authorList>
            <person name="Maclea K.S."/>
            <person name="Goen A.E."/>
            <person name="Fatima S.A."/>
        </authorList>
    </citation>
    <scope>NUCLEOTIDE SEQUENCE [LARGE SCALE GENOMIC DNA]</scope>
    <source>
        <strain evidence="4 5">ATCC 700314</strain>
    </source>
</reference>
<protein>
    <submittedName>
        <fullName evidence="4">Peptidoglycan-binding protein</fullName>
    </submittedName>
</protein>
<keyword evidence="2" id="KW-1133">Transmembrane helix</keyword>
<evidence type="ECO:0000256" key="1">
    <source>
        <dbReference type="SAM" id="MobiDB-lite"/>
    </source>
</evidence>
<name>A0A3L7A6K3_9HYPH</name>
<dbReference type="OrthoDB" id="9816507at2"/>
<evidence type="ECO:0000259" key="3">
    <source>
        <dbReference type="Pfam" id="PF01471"/>
    </source>
</evidence>
<dbReference type="Pfam" id="PF01471">
    <property type="entry name" value="PG_binding_1"/>
    <property type="match status" value="1"/>
</dbReference>
<dbReference type="Proteomes" id="UP000269692">
    <property type="component" value="Unassembled WGS sequence"/>
</dbReference>
<dbReference type="InterPro" id="IPR036365">
    <property type="entry name" value="PGBD-like_sf"/>
</dbReference>
<proteinExistence type="predicted"/>
<organism evidence="4 5">
    <name type="scientific">Xanthobacter tagetidis</name>
    <dbReference type="NCBI Taxonomy" id="60216"/>
    <lineage>
        <taxon>Bacteria</taxon>
        <taxon>Pseudomonadati</taxon>
        <taxon>Pseudomonadota</taxon>
        <taxon>Alphaproteobacteria</taxon>
        <taxon>Hyphomicrobiales</taxon>
        <taxon>Xanthobacteraceae</taxon>
        <taxon>Xanthobacter</taxon>
    </lineage>
</organism>
<dbReference type="InterPro" id="IPR036366">
    <property type="entry name" value="PGBDSf"/>
</dbReference>
<sequence length="227" mass="22645">MNAHGYAPDVHDLAEGAGMAPEPAVGGGRRLRAADLAAGALLAALSVAVAVNALVFQGPGGGVPVPPKRPVADAAADKSKPARSAAAPAPAPAVAQPAPTGGATDGSLGYLVMRTTGAPPPAPNAAAARPQDTTVRRPLAAVGTAPSPEVTGAVRPPADLPANGRVLSIQKALARLGYGPIKVDGRPGTETRLAIQRFQRDRNLPADGEMSDRLVRELSAVTGTAVN</sequence>
<feature type="domain" description="Peptidoglycan binding-like" evidence="3">
    <location>
        <begin position="165"/>
        <end position="213"/>
    </location>
</feature>
<dbReference type="SUPFAM" id="SSF47090">
    <property type="entry name" value="PGBD-like"/>
    <property type="match status" value="1"/>
</dbReference>
<keyword evidence="2" id="KW-0472">Membrane</keyword>
<dbReference type="EMBL" id="RCTF01000014">
    <property type="protein sequence ID" value="RLP75797.1"/>
    <property type="molecule type" value="Genomic_DNA"/>
</dbReference>
<dbReference type="RefSeq" id="WP_121624356.1">
    <property type="nucleotide sequence ID" value="NZ_JACIIW010000003.1"/>
</dbReference>
<evidence type="ECO:0000313" key="4">
    <source>
        <dbReference type="EMBL" id="RLP75797.1"/>
    </source>
</evidence>
<keyword evidence="5" id="KW-1185">Reference proteome</keyword>
<feature type="region of interest" description="Disordered" evidence="1">
    <location>
        <begin position="60"/>
        <end position="132"/>
    </location>
</feature>
<feature type="compositionally biased region" description="Low complexity" evidence="1">
    <location>
        <begin position="82"/>
        <end position="102"/>
    </location>
</feature>
<keyword evidence="2" id="KW-0812">Transmembrane</keyword>
<evidence type="ECO:0000313" key="5">
    <source>
        <dbReference type="Proteomes" id="UP000269692"/>
    </source>
</evidence>
<feature type="transmembrane region" description="Helical" evidence="2">
    <location>
        <begin position="36"/>
        <end position="56"/>
    </location>
</feature>
<accession>A0A3L7A6K3</accession>
<dbReference type="Gene3D" id="1.10.101.10">
    <property type="entry name" value="PGBD-like superfamily/PGBD"/>
    <property type="match status" value="1"/>
</dbReference>
<comment type="caution">
    <text evidence="4">The sequence shown here is derived from an EMBL/GenBank/DDBJ whole genome shotgun (WGS) entry which is preliminary data.</text>
</comment>
<evidence type="ECO:0000256" key="2">
    <source>
        <dbReference type="SAM" id="Phobius"/>
    </source>
</evidence>
<dbReference type="AlphaFoldDB" id="A0A3L7A6K3"/>
<gene>
    <name evidence="4" type="ORF">D9R14_16010</name>
</gene>
<dbReference type="InterPro" id="IPR002477">
    <property type="entry name" value="Peptidoglycan-bd-like"/>
</dbReference>